<protein>
    <submittedName>
        <fullName evidence="1">Uncharacterized protein</fullName>
    </submittedName>
</protein>
<name>A0A2P2IQL8_RHIMU</name>
<organism evidence="1">
    <name type="scientific">Rhizophora mucronata</name>
    <name type="common">Asiatic mangrove</name>
    <dbReference type="NCBI Taxonomy" id="61149"/>
    <lineage>
        <taxon>Eukaryota</taxon>
        <taxon>Viridiplantae</taxon>
        <taxon>Streptophyta</taxon>
        <taxon>Embryophyta</taxon>
        <taxon>Tracheophyta</taxon>
        <taxon>Spermatophyta</taxon>
        <taxon>Magnoliopsida</taxon>
        <taxon>eudicotyledons</taxon>
        <taxon>Gunneridae</taxon>
        <taxon>Pentapetalae</taxon>
        <taxon>rosids</taxon>
        <taxon>fabids</taxon>
        <taxon>Malpighiales</taxon>
        <taxon>Rhizophoraceae</taxon>
        <taxon>Rhizophora</taxon>
    </lineage>
</organism>
<dbReference type="EMBL" id="GGEC01003014">
    <property type="protein sequence ID" value="MBW83497.1"/>
    <property type="molecule type" value="Transcribed_RNA"/>
</dbReference>
<accession>A0A2P2IQL8</accession>
<dbReference type="AlphaFoldDB" id="A0A2P2IQL8"/>
<evidence type="ECO:0000313" key="1">
    <source>
        <dbReference type="EMBL" id="MBW83497.1"/>
    </source>
</evidence>
<proteinExistence type="predicted"/>
<reference evidence="1" key="1">
    <citation type="submission" date="2018-02" db="EMBL/GenBank/DDBJ databases">
        <title>Rhizophora mucronata_Transcriptome.</title>
        <authorList>
            <person name="Meera S.P."/>
            <person name="Sreeshan A."/>
            <person name="Augustine A."/>
        </authorList>
    </citation>
    <scope>NUCLEOTIDE SEQUENCE</scope>
    <source>
        <tissue evidence="1">Leaf</tissue>
    </source>
</reference>
<sequence>MASYWAFPCNNEPGYCLIIPSDSLQKYLMEKMPHIKGEKIFEKAIIVSK</sequence>